<organism evidence="1 2">
    <name type="scientific">Vibrio paucivorans</name>
    <dbReference type="NCBI Taxonomy" id="2829489"/>
    <lineage>
        <taxon>Bacteria</taxon>
        <taxon>Pseudomonadati</taxon>
        <taxon>Pseudomonadota</taxon>
        <taxon>Gammaproteobacteria</taxon>
        <taxon>Vibrionales</taxon>
        <taxon>Vibrionaceae</taxon>
        <taxon>Vibrio</taxon>
    </lineage>
</organism>
<proteinExistence type="predicted"/>
<accession>A0A9X3CCQ6</accession>
<evidence type="ECO:0000313" key="2">
    <source>
        <dbReference type="Proteomes" id="UP001155586"/>
    </source>
</evidence>
<dbReference type="EMBL" id="JAKRRX010000021">
    <property type="protein sequence ID" value="MCW8333323.1"/>
    <property type="molecule type" value="Genomic_DNA"/>
</dbReference>
<name>A0A9X3CCQ6_9VIBR</name>
<reference evidence="1" key="1">
    <citation type="submission" date="2022-02" db="EMBL/GenBank/DDBJ databases">
        <title>Vibrio sp. nov., a new bacterium isolated from Bohai sea, China.</title>
        <authorList>
            <person name="Yuan Y."/>
        </authorList>
    </citation>
    <scope>NUCLEOTIDE SEQUENCE</scope>
    <source>
        <strain evidence="1">DBSS07</strain>
    </source>
</reference>
<dbReference type="Proteomes" id="UP001155586">
    <property type="component" value="Unassembled WGS sequence"/>
</dbReference>
<comment type="caution">
    <text evidence="1">The sequence shown here is derived from an EMBL/GenBank/DDBJ whole genome shotgun (WGS) entry which is preliminary data.</text>
</comment>
<feature type="non-terminal residue" evidence="1">
    <location>
        <position position="153"/>
    </location>
</feature>
<evidence type="ECO:0000313" key="1">
    <source>
        <dbReference type="EMBL" id="MCW8333323.1"/>
    </source>
</evidence>
<sequence length="153" mass="17012">MHISLLISNLEYSEIGIVVRAKGTRSNALKNADYALESSPEMKKWKVITLGLTIVIGSAFAYCQSAESTSKSGEVKAVLEDLDTVLEAARQYYLDNGTLPPITSDTDPEFGYLNINNLIDDPSLTTWRGPYLPYEDTWIGGEQYIEHPEYVVS</sequence>
<gene>
    <name evidence="1" type="ORF">MD483_05745</name>
</gene>
<dbReference type="AlphaFoldDB" id="A0A9X3CCQ6"/>
<protein>
    <submittedName>
        <fullName evidence="1">Uncharacterized protein</fullName>
    </submittedName>
</protein>
<keyword evidence="2" id="KW-1185">Reference proteome</keyword>